<dbReference type="AlphaFoldDB" id="A0A2U1CVD2"/>
<evidence type="ECO:0000313" key="2">
    <source>
        <dbReference type="EMBL" id="PVY75436.1"/>
    </source>
</evidence>
<name>A0A2U1CVD2_9GAMM</name>
<dbReference type="EMBL" id="QEKQ01000007">
    <property type="protein sequence ID" value="PVY75436.1"/>
    <property type="molecule type" value="Genomic_DNA"/>
</dbReference>
<gene>
    <name evidence="2" type="ORF">C8D92_107159</name>
</gene>
<accession>A0A2U1CVD2</accession>
<organism evidence="2 3">
    <name type="scientific">Tamilnaduibacter salinus</name>
    <dbReference type="NCBI Taxonomy" id="1484056"/>
    <lineage>
        <taxon>Bacteria</taxon>
        <taxon>Pseudomonadati</taxon>
        <taxon>Pseudomonadota</taxon>
        <taxon>Gammaproteobacteria</taxon>
        <taxon>Pseudomonadales</taxon>
        <taxon>Marinobacteraceae</taxon>
        <taxon>Tamilnaduibacter</taxon>
    </lineage>
</organism>
<feature type="region of interest" description="Disordered" evidence="1">
    <location>
        <begin position="1"/>
        <end position="86"/>
    </location>
</feature>
<proteinExistence type="predicted"/>
<reference evidence="2 3" key="1">
    <citation type="submission" date="2018-04" db="EMBL/GenBank/DDBJ databases">
        <title>Genomic Encyclopedia of Type Strains, Phase IV (KMG-IV): sequencing the most valuable type-strain genomes for metagenomic binning, comparative biology and taxonomic classification.</title>
        <authorList>
            <person name="Goeker M."/>
        </authorList>
    </citation>
    <scope>NUCLEOTIDE SEQUENCE [LARGE SCALE GENOMIC DNA]</scope>
    <source>
        <strain evidence="2 3">DSM 28688</strain>
    </source>
</reference>
<dbReference type="Proteomes" id="UP000245887">
    <property type="component" value="Unassembled WGS sequence"/>
</dbReference>
<protein>
    <submittedName>
        <fullName evidence="2">Uncharacterized protein</fullName>
    </submittedName>
</protein>
<feature type="compositionally biased region" description="Polar residues" evidence="1">
    <location>
        <begin position="54"/>
        <end position="63"/>
    </location>
</feature>
<sequence length="100" mass="11043">MGITKPIKQHGRKQDVIGQTFRKRPKSVARKIQASHQRTDKNQTEQRRKGIQKDGQTSFSADVSKSAMLPIPPKKENPPAGESTTLLIGLNPALTTLSLK</sequence>
<evidence type="ECO:0000256" key="1">
    <source>
        <dbReference type="SAM" id="MobiDB-lite"/>
    </source>
</evidence>
<feature type="compositionally biased region" description="Basic and acidic residues" evidence="1">
    <location>
        <begin position="37"/>
        <end position="52"/>
    </location>
</feature>
<evidence type="ECO:0000313" key="3">
    <source>
        <dbReference type="Proteomes" id="UP000245887"/>
    </source>
</evidence>
<comment type="caution">
    <text evidence="2">The sequence shown here is derived from an EMBL/GenBank/DDBJ whole genome shotgun (WGS) entry which is preliminary data.</text>
</comment>